<evidence type="ECO:0000313" key="1">
    <source>
        <dbReference type="EMBL" id="MVN89449.1"/>
    </source>
</evidence>
<dbReference type="Proteomes" id="UP000483286">
    <property type="component" value="Unassembled WGS sequence"/>
</dbReference>
<organism evidence="1 2">
    <name type="scientific">Deinococcus arboris</name>
    <dbReference type="NCBI Taxonomy" id="2682977"/>
    <lineage>
        <taxon>Bacteria</taxon>
        <taxon>Thermotogati</taxon>
        <taxon>Deinococcota</taxon>
        <taxon>Deinococci</taxon>
        <taxon>Deinococcales</taxon>
        <taxon>Deinococcaceae</taxon>
        <taxon>Deinococcus</taxon>
    </lineage>
</organism>
<gene>
    <name evidence="1" type="ORF">GO986_22195</name>
</gene>
<protein>
    <submittedName>
        <fullName evidence="1">Uncharacterized protein</fullName>
    </submittedName>
</protein>
<name>A0A7C9HUJ9_9DEIO</name>
<sequence>MAGLSLWSAAGACQFDFEGIEADNTLQVMSHRRVPCAQPSTAFVKYTCTVYPNKAPAVIASLVSTAWGGPQTWQGQQWIVRSFPDRIYSVRPHGQGSLVHLSDQLRAYEVLSDQLQAAIKRSTAINPAANLTCKQLGLQDNRHVTFQSCQVQWPVERRFPKNSVLDVDQVGTPLITFILRTVRDDSLQVKVRYTFAELSMIEGRSDCGSSEQFRLSVTR</sequence>
<reference evidence="1 2" key="1">
    <citation type="submission" date="2019-12" db="EMBL/GenBank/DDBJ databases">
        <title>Deinococcus sp. HMF7620 Genome sequencing and assembly.</title>
        <authorList>
            <person name="Kang H."/>
            <person name="Kim H."/>
            <person name="Joh K."/>
        </authorList>
    </citation>
    <scope>NUCLEOTIDE SEQUENCE [LARGE SCALE GENOMIC DNA]</scope>
    <source>
        <strain evidence="1 2">HMF7620</strain>
    </source>
</reference>
<accession>A0A7C9HUJ9</accession>
<proteinExistence type="predicted"/>
<dbReference type="EMBL" id="WQLB01000065">
    <property type="protein sequence ID" value="MVN89449.1"/>
    <property type="molecule type" value="Genomic_DNA"/>
</dbReference>
<comment type="caution">
    <text evidence="1">The sequence shown here is derived from an EMBL/GenBank/DDBJ whole genome shotgun (WGS) entry which is preliminary data.</text>
</comment>
<dbReference type="AlphaFoldDB" id="A0A7C9HUJ9"/>
<keyword evidence="2" id="KW-1185">Reference proteome</keyword>
<evidence type="ECO:0000313" key="2">
    <source>
        <dbReference type="Proteomes" id="UP000483286"/>
    </source>
</evidence>